<dbReference type="InterPro" id="IPR005467">
    <property type="entry name" value="His_kinase_dom"/>
</dbReference>
<evidence type="ECO:0000256" key="5">
    <source>
        <dbReference type="ARBA" id="ARBA00022741"/>
    </source>
</evidence>
<keyword evidence="9" id="KW-0472">Membrane</keyword>
<dbReference type="PROSITE" id="PS50109">
    <property type="entry name" value="HIS_KIN"/>
    <property type="match status" value="1"/>
</dbReference>
<dbReference type="PRINTS" id="PR00344">
    <property type="entry name" value="BCTRLSENSOR"/>
</dbReference>
<evidence type="ECO:0000256" key="3">
    <source>
        <dbReference type="ARBA" id="ARBA00022553"/>
    </source>
</evidence>
<keyword evidence="3" id="KW-0597">Phosphoprotein</keyword>
<feature type="transmembrane region" description="Helical" evidence="9">
    <location>
        <begin position="102"/>
        <end position="121"/>
    </location>
</feature>
<evidence type="ECO:0000313" key="11">
    <source>
        <dbReference type="EMBL" id="OPX44094.1"/>
    </source>
</evidence>
<comment type="caution">
    <text evidence="11">The sequence shown here is derived from an EMBL/GenBank/DDBJ whole genome shotgun (WGS) entry which is preliminary data.</text>
</comment>
<keyword evidence="6" id="KW-0418">Kinase</keyword>
<keyword evidence="4 11" id="KW-0808">Transferase</keyword>
<dbReference type="RefSeq" id="WP_080064330.1">
    <property type="nucleotide sequence ID" value="NZ_MZGX01000011.1"/>
</dbReference>
<feature type="transmembrane region" description="Helical" evidence="9">
    <location>
        <begin position="70"/>
        <end position="90"/>
    </location>
</feature>
<sequence length="462" mass="52458">MILTLGLWAIAGFLLYSGGGNRTNRWMAFCFLVTSVGTFKEFLLENIVPLLLESYPAISYDFYVTVDSCLISVLYLLSPLCIITMSLLFANYDRRKKATVPLVQAGTILIIIVILFIYHPTNFKYYQLHSKSFWYVMSAYNIGYAVWGFIAMLGGIVREEDMAVKRRKRIILKAFSLPYFFWLFAVFIIHALDFEGLKKLWKGNVYLILGLLLFYAYMAYKEGFMGLKVSLVKYDWNSQMQIMGPGTQYINHMVKNQATKISWSVDSIRKKLGDTRLEELDIIERATGQLVGFTERTNKCLAPKYAGKDVRSASGLISEAMETLRQICAGTANISVELREDVFIECDARDIVEVICNILRNSAEAISCGGNIAVSAFRKKDGYFIEVTDDGAGIARDQMNQLFMPFYTTKKNNTNFGIGLSYCKSVMQAHDGSITAYSQKGITKFTLFFPLKRIKRKEFGTK</sequence>
<feature type="transmembrane region" description="Helical" evidence="9">
    <location>
        <begin position="204"/>
        <end position="220"/>
    </location>
</feature>
<dbReference type="EMBL" id="MZGX01000011">
    <property type="protein sequence ID" value="OPX44094.1"/>
    <property type="molecule type" value="Genomic_DNA"/>
</dbReference>
<dbReference type="SUPFAM" id="SSF55874">
    <property type="entry name" value="ATPase domain of HSP90 chaperone/DNA topoisomerase II/histidine kinase"/>
    <property type="match status" value="1"/>
</dbReference>
<feature type="transmembrane region" description="Helical" evidence="9">
    <location>
        <begin position="170"/>
        <end position="192"/>
    </location>
</feature>
<dbReference type="GO" id="GO:0000160">
    <property type="term" value="P:phosphorelay signal transduction system"/>
    <property type="evidence" value="ECO:0007669"/>
    <property type="project" value="UniProtKB-KW"/>
</dbReference>
<dbReference type="InterPro" id="IPR003594">
    <property type="entry name" value="HATPase_dom"/>
</dbReference>
<evidence type="ECO:0000256" key="6">
    <source>
        <dbReference type="ARBA" id="ARBA00022777"/>
    </source>
</evidence>
<keyword evidence="12" id="KW-1185">Reference proteome</keyword>
<name>A0A1V4SJV1_RUMHU</name>
<dbReference type="SMART" id="SM00387">
    <property type="entry name" value="HATPase_c"/>
    <property type="match status" value="1"/>
</dbReference>
<dbReference type="OrthoDB" id="9797586at2"/>
<evidence type="ECO:0000256" key="1">
    <source>
        <dbReference type="ARBA" id="ARBA00000085"/>
    </source>
</evidence>
<comment type="catalytic activity">
    <reaction evidence="1">
        <text>ATP + protein L-histidine = ADP + protein N-phospho-L-histidine.</text>
        <dbReference type="EC" id="2.7.13.3"/>
    </reaction>
</comment>
<evidence type="ECO:0000256" key="8">
    <source>
        <dbReference type="ARBA" id="ARBA00023012"/>
    </source>
</evidence>
<dbReference type="PANTHER" id="PTHR43065">
    <property type="entry name" value="SENSOR HISTIDINE KINASE"/>
    <property type="match status" value="1"/>
</dbReference>
<keyword evidence="9" id="KW-1133">Transmembrane helix</keyword>
<evidence type="ECO:0000256" key="7">
    <source>
        <dbReference type="ARBA" id="ARBA00022840"/>
    </source>
</evidence>
<evidence type="ECO:0000313" key="12">
    <source>
        <dbReference type="Proteomes" id="UP000191554"/>
    </source>
</evidence>
<dbReference type="GO" id="GO:0004673">
    <property type="term" value="F:protein histidine kinase activity"/>
    <property type="evidence" value="ECO:0007669"/>
    <property type="project" value="UniProtKB-EC"/>
</dbReference>
<reference evidence="11 12" key="1">
    <citation type="submission" date="2017-03" db="EMBL/GenBank/DDBJ databases">
        <title>Genome sequence of Clostridium hungatei DSM 14427.</title>
        <authorList>
            <person name="Poehlein A."/>
            <person name="Daniel R."/>
        </authorList>
    </citation>
    <scope>NUCLEOTIDE SEQUENCE [LARGE SCALE GENOMIC DNA]</scope>
    <source>
        <strain evidence="11 12">DSM 14427</strain>
    </source>
</reference>
<keyword evidence="8" id="KW-0902">Two-component regulatory system</keyword>
<keyword evidence="5" id="KW-0547">Nucleotide-binding</keyword>
<evidence type="ECO:0000256" key="2">
    <source>
        <dbReference type="ARBA" id="ARBA00012438"/>
    </source>
</evidence>
<accession>A0A1V4SJV1</accession>
<evidence type="ECO:0000256" key="4">
    <source>
        <dbReference type="ARBA" id="ARBA00022679"/>
    </source>
</evidence>
<dbReference type="EC" id="2.7.13.3" evidence="2"/>
<evidence type="ECO:0000256" key="9">
    <source>
        <dbReference type="SAM" id="Phobius"/>
    </source>
</evidence>
<dbReference type="STRING" id="48256.CLHUN_18900"/>
<keyword evidence="7" id="KW-0067">ATP-binding</keyword>
<keyword evidence="9" id="KW-0812">Transmembrane</keyword>
<protein>
    <recommendedName>
        <fullName evidence="2">histidine kinase</fullName>
        <ecNumber evidence="2">2.7.13.3</ecNumber>
    </recommendedName>
</protein>
<dbReference type="AlphaFoldDB" id="A0A1V4SJV1"/>
<dbReference type="InterPro" id="IPR036890">
    <property type="entry name" value="HATPase_C_sf"/>
</dbReference>
<dbReference type="Proteomes" id="UP000191554">
    <property type="component" value="Unassembled WGS sequence"/>
</dbReference>
<dbReference type="Gene3D" id="3.30.565.10">
    <property type="entry name" value="Histidine kinase-like ATPase, C-terminal domain"/>
    <property type="match status" value="1"/>
</dbReference>
<dbReference type="CDD" id="cd00075">
    <property type="entry name" value="HATPase"/>
    <property type="match status" value="1"/>
</dbReference>
<dbReference type="GO" id="GO:0005524">
    <property type="term" value="F:ATP binding"/>
    <property type="evidence" value="ECO:0007669"/>
    <property type="project" value="UniProtKB-KW"/>
</dbReference>
<feature type="transmembrane region" description="Helical" evidence="9">
    <location>
        <begin position="133"/>
        <end position="158"/>
    </location>
</feature>
<evidence type="ECO:0000259" key="10">
    <source>
        <dbReference type="PROSITE" id="PS50109"/>
    </source>
</evidence>
<dbReference type="InterPro" id="IPR004358">
    <property type="entry name" value="Sig_transdc_His_kin-like_C"/>
</dbReference>
<proteinExistence type="predicted"/>
<feature type="domain" description="Histidine kinase" evidence="10">
    <location>
        <begin position="249"/>
        <end position="453"/>
    </location>
</feature>
<gene>
    <name evidence="11" type="primary">zraS_3</name>
    <name evidence="11" type="ORF">CLHUN_18900</name>
</gene>
<organism evidence="11 12">
    <name type="scientific">Ruminiclostridium hungatei</name>
    <name type="common">Clostridium hungatei</name>
    <dbReference type="NCBI Taxonomy" id="48256"/>
    <lineage>
        <taxon>Bacteria</taxon>
        <taxon>Bacillati</taxon>
        <taxon>Bacillota</taxon>
        <taxon>Clostridia</taxon>
        <taxon>Eubacteriales</taxon>
        <taxon>Oscillospiraceae</taxon>
        <taxon>Ruminiclostridium</taxon>
    </lineage>
</organism>
<dbReference type="PANTHER" id="PTHR43065:SF10">
    <property type="entry name" value="PEROXIDE STRESS-ACTIVATED HISTIDINE KINASE MAK3"/>
    <property type="match status" value="1"/>
</dbReference>
<dbReference type="Pfam" id="PF02518">
    <property type="entry name" value="HATPase_c"/>
    <property type="match status" value="1"/>
</dbReference>